<protein>
    <submittedName>
        <fullName evidence="2">Uncharacterized protein</fullName>
    </submittedName>
</protein>
<gene>
    <name evidence="2" type="ORF">PHLCEN_2v4436</name>
</gene>
<dbReference type="Proteomes" id="UP000186601">
    <property type="component" value="Unassembled WGS sequence"/>
</dbReference>
<keyword evidence="3" id="KW-1185">Reference proteome</keyword>
<evidence type="ECO:0000313" key="2">
    <source>
        <dbReference type="EMBL" id="PSR94568.1"/>
    </source>
</evidence>
<sequence>MFPSTILLVCSLVVFAVSSPLAPREDAGQIVLLETRPIVKPDQPEYEHGEMPPIEHTLGWVDPRLNGGRFLDFTTRRLGEPLNVIISALSDPFVLEESGLRAYANSIGFSAECLGLHYGYLHDADLGDGLGQKKEHVLMRQQYMPVFGTCWESIRGGQHFRAWRQNGTLANSGAWFIGASKEKVHLFPRLSRTEN</sequence>
<feature type="signal peptide" evidence="1">
    <location>
        <begin position="1"/>
        <end position="18"/>
    </location>
</feature>
<dbReference type="AlphaFoldDB" id="A0A2R6PNN8"/>
<evidence type="ECO:0000313" key="3">
    <source>
        <dbReference type="Proteomes" id="UP000186601"/>
    </source>
</evidence>
<dbReference type="OrthoDB" id="2310204at2759"/>
<accession>A0A2R6PNN8</accession>
<feature type="chain" id="PRO_5015338013" evidence="1">
    <location>
        <begin position="19"/>
        <end position="195"/>
    </location>
</feature>
<reference evidence="2 3" key="1">
    <citation type="submission" date="2018-02" db="EMBL/GenBank/DDBJ databases">
        <title>Genome sequence of the basidiomycete white-rot fungus Phlebia centrifuga.</title>
        <authorList>
            <person name="Granchi Z."/>
            <person name="Peng M."/>
            <person name="de Vries R.P."/>
            <person name="Hilden K."/>
            <person name="Makela M.R."/>
            <person name="Grigoriev I."/>
            <person name="Riley R."/>
        </authorList>
    </citation>
    <scope>NUCLEOTIDE SEQUENCE [LARGE SCALE GENOMIC DNA]</scope>
    <source>
        <strain evidence="2 3">FBCC195</strain>
    </source>
</reference>
<proteinExistence type="predicted"/>
<organism evidence="2 3">
    <name type="scientific">Hermanssonia centrifuga</name>
    <dbReference type="NCBI Taxonomy" id="98765"/>
    <lineage>
        <taxon>Eukaryota</taxon>
        <taxon>Fungi</taxon>
        <taxon>Dikarya</taxon>
        <taxon>Basidiomycota</taxon>
        <taxon>Agaricomycotina</taxon>
        <taxon>Agaricomycetes</taxon>
        <taxon>Polyporales</taxon>
        <taxon>Meruliaceae</taxon>
        <taxon>Hermanssonia</taxon>
    </lineage>
</organism>
<evidence type="ECO:0000256" key="1">
    <source>
        <dbReference type="SAM" id="SignalP"/>
    </source>
</evidence>
<name>A0A2R6PNN8_9APHY</name>
<comment type="caution">
    <text evidence="2">The sequence shown here is derived from an EMBL/GenBank/DDBJ whole genome shotgun (WGS) entry which is preliminary data.</text>
</comment>
<dbReference type="EMBL" id="MLYV02000447">
    <property type="protein sequence ID" value="PSR94568.1"/>
    <property type="molecule type" value="Genomic_DNA"/>
</dbReference>
<keyword evidence="1" id="KW-0732">Signal</keyword>